<dbReference type="PANTHER" id="PTHR10993:SF7">
    <property type="entry name" value="LIPOYLTRANSFERASE 2, MITOCHONDRIAL-RELATED"/>
    <property type="match status" value="1"/>
</dbReference>
<comment type="caution">
    <text evidence="10">The sequence shown here is derived from an EMBL/GenBank/DDBJ whole genome shotgun (WGS) entry which is preliminary data.</text>
</comment>
<keyword evidence="2 5" id="KW-0808">Transferase</keyword>
<dbReference type="NCBIfam" id="TIGR00214">
    <property type="entry name" value="lipB"/>
    <property type="match status" value="1"/>
</dbReference>
<feature type="domain" description="BPL/LPL catalytic" evidence="9">
    <location>
        <begin position="30"/>
        <end position="213"/>
    </location>
</feature>
<accession>A0A162R0Z8</accession>
<dbReference type="Proteomes" id="UP000076603">
    <property type="component" value="Unassembled WGS sequence"/>
</dbReference>
<evidence type="ECO:0000256" key="7">
    <source>
        <dbReference type="PIRSR" id="PIRSR016262-1"/>
    </source>
</evidence>
<feature type="binding site" evidence="5">
    <location>
        <begin position="143"/>
        <end position="145"/>
    </location>
    <ligand>
        <name>substrate</name>
    </ligand>
</feature>
<evidence type="ECO:0000256" key="5">
    <source>
        <dbReference type="HAMAP-Rule" id="MF_00013"/>
    </source>
</evidence>
<comment type="subcellular location">
    <subcellularLocation>
        <location evidence="5">Cytoplasm</location>
    </subcellularLocation>
</comment>
<dbReference type="EC" id="2.3.1.181" evidence="5 6"/>
<reference evidence="10 11" key="1">
    <citation type="submission" date="2016-04" db="EMBL/GenBank/DDBJ databases">
        <title>Genome sequence of Clostridium magnum DSM 2767.</title>
        <authorList>
            <person name="Poehlein A."/>
            <person name="Uhlig R."/>
            <person name="Fischer R."/>
            <person name="Bahl H."/>
            <person name="Daniel R."/>
        </authorList>
    </citation>
    <scope>NUCLEOTIDE SEQUENCE [LARGE SCALE GENOMIC DNA]</scope>
    <source>
        <strain evidence="10 11">DSM 2767</strain>
    </source>
</reference>
<protein>
    <recommendedName>
        <fullName evidence="5 6">Octanoyltransferase</fullName>
        <ecNumber evidence="5 6">2.3.1.181</ecNumber>
    </recommendedName>
    <alternativeName>
        <fullName evidence="5">Lipoate-protein ligase B</fullName>
    </alternativeName>
    <alternativeName>
        <fullName evidence="5">Lipoyl/octanoyl transferase</fullName>
    </alternativeName>
    <alternativeName>
        <fullName evidence="5">Octanoyl-[acyl-carrier-protein]-protein N-octanoyltransferase</fullName>
    </alternativeName>
</protein>
<dbReference type="PROSITE" id="PS51733">
    <property type="entry name" value="BPL_LPL_CATALYTIC"/>
    <property type="match status" value="1"/>
</dbReference>
<gene>
    <name evidence="10" type="primary">lipB_2</name>
    <name evidence="5" type="synonym">lipB</name>
    <name evidence="10" type="ORF">CLMAG_54770</name>
</gene>
<dbReference type="InterPro" id="IPR045864">
    <property type="entry name" value="aa-tRNA-synth_II/BPL/LPL"/>
</dbReference>
<dbReference type="PROSITE" id="PS01313">
    <property type="entry name" value="LIPB"/>
    <property type="match status" value="1"/>
</dbReference>
<dbReference type="NCBIfam" id="NF010925">
    <property type="entry name" value="PRK14345.1"/>
    <property type="match status" value="1"/>
</dbReference>
<evidence type="ECO:0000256" key="1">
    <source>
        <dbReference type="ARBA" id="ARBA00004821"/>
    </source>
</evidence>
<comment type="similarity">
    <text evidence="5 6">Belongs to the LipB family.</text>
</comment>
<evidence type="ECO:0000256" key="4">
    <source>
        <dbReference type="ARBA" id="ARBA00024732"/>
    </source>
</evidence>
<dbReference type="GO" id="GO:0009249">
    <property type="term" value="P:protein lipoylation"/>
    <property type="evidence" value="ECO:0007669"/>
    <property type="project" value="InterPro"/>
</dbReference>
<dbReference type="InterPro" id="IPR000544">
    <property type="entry name" value="Octanoyltransferase"/>
</dbReference>
<dbReference type="GO" id="GO:0005737">
    <property type="term" value="C:cytoplasm"/>
    <property type="evidence" value="ECO:0007669"/>
    <property type="project" value="UniProtKB-SubCell"/>
</dbReference>
<comment type="caution">
    <text evidence="5">Lacks conserved residue(s) required for the propagation of feature annotation.</text>
</comment>
<dbReference type="InterPro" id="IPR004143">
    <property type="entry name" value="BPL_LPL_catalytic"/>
</dbReference>
<proteinExistence type="inferred from homology"/>
<dbReference type="EMBL" id="LWAE01000010">
    <property type="protein sequence ID" value="KZL89259.1"/>
    <property type="molecule type" value="Genomic_DNA"/>
</dbReference>
<feature type="site" description="Lowers pKa of active site Cys" evidence="5 8">
    <location>
        <position position="140"/>
    </location>
</feature>
<evidence type="ECO:0000259" key="9">
    <source>
        <dbReference type="PROSITE" id="PS51733"/>
    </source>
</evidence>
<dbReference type="AlphaFoldDB" id="A0A162R0Z8"/>
<evidence type="ECO:0000256" key="8">
    <source>
        <dbReference type="PIRSR" id="PIRSR016262-3"/>
    </source>
</evidence>
<comment type="pathway">
    <text evidence="1 5 6">Protein modification; protein lipoylation via endogenous pathway; protein N(6)-(lipoyl)lysine from octanoyl-[acyl-carrier-protein]: step 1/2.</text>
</comment>
<evidence type="ECO:0000313" key="10">
    <source>
        <dbReference type="EMBL" id="KZL89259.1"/>
    </source>
</evidence>
<dbReference type="RefSeq" id="WP_066629833.1">
    <property type="nucleotide sequence ID" value="NZ_FQXL01000041.1"/>
</dbReference>
<comment type="miscellaneous">
    <text evidence="5">In the reaction, the free carboxyl group of octanoic acid is attached via an amide linkage to the epsilon-amino group of a specific lysine residue of lipoyl domains of lipoate-dependent enzymes.</text>
</comment>
<dbReference type="SUPFAM" id="SSF55681">
    <property type="entry name" value="Class II aaRS and biotin synthetases"/>
    <property type="match status" value="1"/>
</dbReference>
<name>A0A162R0Z8_9CLOT</name>
<sequence>MKLSVYKLGRIEYTKALKLQKMLLKLRQQQKIVDILLVLEHPSVLTLGRNANQSNILVAKDILQARGIDIHETNRGGDVTYHGPGQIIGYPIIDLNNHGKDVHNFIWNIEEVFVRLLKEQYNIDTKRFSEHKGVWVGNNKITALGFSVKRWVTMHGFTFNVNTDLEYFKMINPCGISDKGVTSIQKLLDHCENYDKAIDVVVRYFCQVFNLEPEILYKLDSRDKKLEDD</sequence>
<feature type="active site" description="Acyl-thioester intermediate" evidence="5 7">
    <location>
        <position position="174"/>
    </location>
</feature>
<keyword evidence="3 5" id="KW-0012">Acyltransferase</keyword>
<dbReference type="PIRSF" id="PIRSF016262">
    <property type="entry name" value="LPLase"/>
    <property type="match status" value="1"/>
</dbReference>
<dbReference type="PATRIC" id="fig|1121326.3.peg.5546"/>
<keyword evidence="5" id="KW-0963">Cytoplasm</keyword>
<dbReference type="InterPro" id="IPR020605">
    <property type="entry name" value="Octanoyltransferase_CS"/>
</dbReference>
<keyword evidence="11" id="KW-1185">Reference proteome</keyword>
<dbReference type="OrthoDB" id="9787061at2"/>
<feature type="binding site" evidence="5">
    <location>
        <begin position="75"/>
        <end position="82"/>
    </location>
    <ligand>
        <name>substrate</name>
    </ligand>
</feature>
<evidence type="ECO:0000256" key="2">
    <source>
        <dbReference type="ARBA" id="ARBA00022679"/>
    </source>
</evidence>
<dbReference type="CDD" id="cd16444">
    <property type="entry name" value="LipB"/>
    <property type="match status" value="1"/>
</dbReference>
<dbReference type="UniPathway" id="UPA00538">
    <property type="reaction ID" value="UER00592"/>
</dbReference>
<organism evidence="10 11">
    <name type="scientific">Clostridium magnum DSM 2767</name>
    <dbReference type="NCBI Taxonomy" id="1121326"/>
    <lineage>
        <taxon>Bacteria</taxon>
        <taxon>Bacillati</taxon>
        <taxon>Bacillota</taxon>
        <taxon>Clostridia</taxon>
        <taxon>Eubacteriales</taxon>
        <taxon>Clostridiaceae</taxon>
        <taxon>Clostridium</taxon>
    </lineage>
</organism>
<dbReference type="GO" id="GO:0033819">
    <property type="term" value="F:lipoyl(octanoyl) transferase activity"/>
    <property type="evidence" value="ECO:0007669"/>
    <property type="project" value="UniProtKB-EC"/>
</dbReference>
<dbReference type="Pfam" id="PF21948">
    <property type="entry name" value="LplA-B_cat"/>
    <property type="match status" value="1"/>
</dbReference>
<evidence type="ECO:0000256" key="3">
    <source>
        <dbReference type="ARBA" id="ARBA00023315"/>
    </source>
</evidence>
<dbReference type="PANTHER" id="PTHR10993">
    <property type="entry name" value="OCTANOYLTRANSFERASE"/>
    <property type="match status" value="1"/>
</dbReference>
<dbReference type="Gene3D" id="3.30.930.10">
    <property type="entry name" value="Bira Bifunctional Protein, Domain 2"/>
    <property type="match status" value="1"/>
</dbReference>
<comment type="function">
    <text evidence="4 5 6">Catalyzes the transfer of endogenously produced octanoic acid from octanoyl-acyl-carrier-protein onto the lipoyl domains of lipoate-dependent enzymes. Lipoyl-ACP can also act as a substrate although octanoyl-ACP is likely to be the physiological substrate.</text>
</comment>
<dbReference type="STRING" id="1121326.CLMAG_54770"/>
<evidence type="ECO:0000313" key="11">
    <source>
        <dbReference type="Proteomes" id="UP000076603"/>
    </source>
</evidence>
<dbReference type="HAMAP" id="MF_00013">
    <property type="entry name" value="LipB"/>
    <property type="match status" value="1"/>
</dbReference>
<evidence type="ECO:0000256" key="6">
    <source>
        <dbReference type="PIRNR" id="PIRNR016262"/>
    </source>
</evidence>
<comment type="catalytic activity">
    <reaction evidence="5 6">
        <text>octanoyl-[ACP] + L-lysyl-[protein] = N(6)-octanoyl-L-lysyl-[protein] + holo-[ACP] + H(+)</text>
        <dbReference type="Rhea" id="RHEA:17665"/>
        <dbReference type="Rhea" id="RHEA-COMP:9636"/>
        <dbReference type="Rhea" id="RHEA-COMP:9685"/>
        <dbReference type="Rhea" id="RHEA-COMP:9752"/>
        <dbReference type="Rhea" id="RHEA-COMP:9928"/>
        <dbReference type="ChEBI" id="CHEBI:15378"/>
        <dbReference type="ChEBI" id="CHEBI:29969"/>
        <dbReference type="ChEBI" id="CHEBI:64479"/>
        <dbReference type="ChEBI" id="CHEBI:78463"/>
        <dbReference type="ChEBI" id="CHEBI:78809"/>
        <dbReference type="EC" id="2.3.1.181"/>
    </reaction>
</comment>